<dbReference type="SUPFAM" id="SSF52172">
    <property type="entry name" value="CheY-like"/>
    <property type="match status" value="1"/>
</dbReference>
<dbReference type="CDD" id="cd18159">
    <property type="entry name" value="REC_OmpR_NsrR-like"/>
    <property type="match status" value="1"/>
</dbReference>
<accession>A0ABR6WID9</accession>
<dbReference type="InterPro" id="IPR001867">
    <property type="entry name" value="OmpR/PhoB-type_DNA-bd"/>
</dbReference>
<keyword evidence="3 7" id="KW-0238">DNA-binding</keyword>
<evidence type="ECO:0000313" key="11">
    <source>
        <dbReference type="Proteomes" id="UP000653358"/>
    </source>
</evidence>
<organism evidence="10 11">
    <name type="scientific">Acetobacterium tundrae</name>
    <dbReference type="NCBI Taxonomy" id="132932"/>
    <lineage>
        <taxon>Bacteria</taxon>
        <taxon>Bacillati</taxon>
        <taxon>Bacillota</taxon>
        <taxon>Clostridia</taxon>
        <taxon>Eubacteriales</taxon>
        <taxon>Eubacteriaceae</taxon>
        <taxon>Acetobacterium</taxon>
    </lineage>
</organism>
<keyword evidence="11" id="KW-1185">Reference proteome</keyword>
<dbReference type="SMART" id="SM00448">
    <property type="entry name" value="REC"/>
    <property type="match status" value="1"/>
</dbReference>
<dbReference type="PANTHER" id="PTHR48111:SF43">
    <property type="entry name" value="STAGE 0 SPORULATION PROTEIN A HOMOLOG"/>
    <property type="match status" value="1"/>
</dbReference>
<dbReference type="RefSeq" id="WP_148602624.1">
    <property type="nucleotide sequence ID" value="NZ_RXYB01000003.1"/>
</dbReference>
<dbReference type="CDD" id="cd00383">
    <property type="entry name" value="trans_reg_C"/>
    <property type="match status" value="1"/>
</dbReference>
<feature type="DNA-binding region" description="OmpR/PhoB-type" evidence="7">
    <location>
        <begin position="126"/>
        <end position="224"/>
    </location>
</feature>
<dbReference type="InterPro" id="IPR039420">
    <property type="entry name" value="WalR-like"/>
</dbReference>
<dbReference type="EMBL" id="WJBB01000002">
    <property type="protein sequence ID" value="MBC3795966.1"/>
    <property type="molecule type" value="Genomic_DNA"/>
</dbReference>
<dbReference type="SUPFAM" id="SSF46894">
    <property type="entry name" value="C-terminal effector domain of the bipartite response regulators"/>
    <property type="match status" value="1"/>
</dbReference>
<dbReference type="PROSITE" id="PS51755">
    <property type="entry name" value="OMPR_PHOB"/>
    <property type="match status" value="1"/>
</dbReference>
<dbReference type="Pfam" id="PF00072">
    <property type="entry name" value="Response_reg"/>
    <property type="match status" value="1"/>
</dbReference>
<dbReference type="InterPro" id="IPR036388">
    <property type="entry name" value="WH-like_DNA-bd_sf"/>
</dbReference>
<comment type="function">
    <text evidence="5">May play the central regulatory role in sporulation. It may be an element of the effector pathway responsible for the activation of sporulation genes in response to nutritional stress. Spo0A may act in concert with spo0H (a sigma factor) to control the expression of some genes that are critical to the sporulation process.</text>
</comment>
<evidence type="ECO:0000256" key="4">
    <source>
        <dbReference type="ARBA" id="ARBA00023163"/>
    </source>
</evidence>
<dbReference type="SMART" id="SM00862">
    <property type="entry name" value="Trans_reg_C"/>
    <property type="match status" value="1"/>
</dbReference>
<dbReference type="Gene3D" id="1.10.10.10">
    <property type="entry name" value="Winged helix-like DNA-binding domain superfamily/Winged helix DNA-binding domain"/>
    <property type="match status" value="1"/>
</dbReference>
<dbReference type="InterPro" id="IPR016032">
    <property type="entry name" value="Sig_transdc_resp-reg_C-effctor"/>
</dbReference>
<evidence type="ECO:0000256" key="5">
    <source>
        <dbReference type="ARBA" id="ARBA00024867"/>
    </source>
</evidence>
<evidence type="ECO:0000256" key="3">
    <source>
        <dbReference type="ARBA" id="ARBA00023125"/>
    </source>
</evidence>
<keyword evidence="6" id="KW-0597">Phosphoprotein</keyword>
<dbReference type="Proteomes" id="UP000653358">
    <property type="component" value="Unassembled WGS sequence"/>
</dbReference>
<feature type="domain" description="Response regulatory" evidence="8">
    <location>
        <begin position="3"/>
        <end position="116"/>
    </location>
</feature>
<feature type="modified residue" description="4-aspartylphosphate" evidence="6">
    <location>
        <position position="52"/>
    </location>
</feature>
<dbReference type="PROSITE" id="PS50110">
    <property type="entry name" value="RESPONSE_REGULATORY"/>
    <property type="match status" value="1"/>
</dbReference>
<evidence type="ECO:0000259" key="8">
    <source>
        <dbReference type="PROSITE" id="PS50110"/>
    </source>
</evidence>
<evidence type="ECO:0000256" key="7">
    <source>
        <dbReference type="PROSITE-ProRule" id="PRU01091"/>
    </source>
</evidence>
<evidence type="ECO:0000313" key="10">
    <source>
        <dbReference type="EMBL" id="MBC3795966.1"/>
    </source>
</evidence>
<evidence type="ECO:0000256" key="2">
    <source>
        <dbReference type="ARBA" id="ARBA00023015"/>
    </source>
</evidence>
<dbReference type="PANTHER" id="PTHR48111">
    <property type="entry name" value="REGULATOR OF RPOS"/>
    <property type="match status" value="1"/>
</dbReference>
<dbReference type="InterPro" id="IPR011006">
    <property type="entry name" value="CheY-like_superfamily"/>
</dbReference>
<name>A0ABR6WID9_9FIRM</name>
<reference evidence="10 11" key="1">
    <citation type="journal article" date="2020" name="mSystems">
        <title>Defining Genomic and Predicted Metabolic Features of the Acetobacterium Genus.</title>
        <authorList>
            <person name="Ross D.E."/>
            <person name="Marshall C.W."/>
            <person name="Gulliver D."/>
            <person name="May H.D."/>
            <person name="Norman R.S."/>
        </authorList>
    </citation>
    <scope>NUCLEOTIDE SEQUENCE [LARGE SCALE GENOMIC DNA]</scope>
    <source>
        <strain evidence="10 11">DSM 9173</strain>
    </source>
</reference>
<sequence length="224" mass="25617">MYKILIVEDDAIIANSIKKCLENWGYDVELVEDFNGIIDQFVRFSPQLVLMDIALPLFNGYHWCTEIRKLSKVPIIFISSNSDNMNIVMAMNMGGDDFIAKPFDVNVLVAKVQAILRRAYSFQGEADLLEYRGAILNLSDASLIFQEQKVELTKNDFRILKILLENKGKVVSRDQMMTRLWDDNCFVDDNTLTVNIARLRKKLDEAGLTEFITTKKGSGYLVED</sequence>
<evidence type="ECO:0000256" key="1">
    <source>
        <dbReference type="ARBA" id="ARBA00018672"/>
    </source>
</evidence>
<gene>
    <name evidence="10" type="ORF">GH807_02725</name>
</gene>
<keyword evidence="4" id="KW-0804">Transcription</keyword>
<comment type="caution">
    <text evidence="10">The sequence shown here is derived from an EMBL/GenBank/DDBJ whole genome shotgun (WGS) entry which is preliminary data.</text>
</comment>
<keyword evidence="2" id="KW-0805">Transcription regulation</keyword>
<proteinExistence type="predicted"/>
<protein>
    <recommendedName>
        <fullName evidence="1">Stage 0 sporulation protein A homolog</fullName>
    </recommendedName>
</protein>
<evidence type="ECO:0000256" key="6">
    <source>
        <dbReference type="PROSITE-ProRule" id="PRU00169"/>
    </source>
</evidence>
<feature type="domain" description="OmpR/PhoB-type" evidence="9">
    <location>
        <begin position="126"/>
        <end position="224"/>
    </location>
</feature>
<dbReference type="InterPro" id="IPR001789">
    <property type="entry name" value="Sig_transdc_resp-reg_receiver"/>
</dbReference>
<evidence type="ECO:0000259" key="9">
    <source>
        <dbReference type="PROSITE" id="PS51755"/>
    </source>
</evidence>
<dbReference type="Pfam" id="PF00486">
    <property type="entry name" value="Trans_reg_C"/>
    <property type="match status" value="1"/>
</dbReference>
<dbReference type="Gene3D" id="3.40.50.2300">
    <property type="match status" value="1"/>
</dbReference>